<dbReference type="AlphaFoldDB" id="A0ABD2PHN8"/>
<accession>A0ABD2PHN8</accession>
<organism evidence="1 2">
    <name type="scientific">Cryptolaemus montrouzieri</name>
    <dbReference type="NCBI Taxonomy" id="559131"/>
    <lineage>
        <taxon>Eukaryota</taxon>
        <taxon>Metazoa</taxon>
        <taxon>Ecdysozoa</taxon>
        <taxon>Arthropoda</taxon>
        <taxon>Hexapoda</taxon>
        <taxon>Insecta</taxon>
        <taxon>Pterygota</taxon>
        <taxon>Neoptera</taxon>
        <taxon>Endopterygota</taxon>
        <taxon>Coleoptera</taxon>
        <taxon>Polyphaga</taxon>
        <taxon>Cucujiformia</taxon>
        <taxon>Coccinelloidea</taxon>
        <taxon>Coccinellidae</taxon>
        <taxon>Scymninae</taxon>
        <taxon>Scymnini</taxon>
        <taxon>Cryptolaemus</taxon>
    </lineage>
</organism>
<name>A0ABD2PHN8_9CUCU</name>
<evidence type="ECO:0000313" key="2">
    <source>
        <dbReference type="Proteomes" id="UP001516400"/>
    </source>
</evidence>
<dbReference type="EMBL" id="JABFTP020000186">
    <property type="protein sequence ID" value="KAL3289925.1"/>
    <property type="molecule type" value="Genomic_DNA"/>
</dbReference>
<proteinExistence type="predicted"/>
<dbReference type="Proteomes" id="UP001516400">
    <property type="component" value="Unassembled WGS sequence"/>
</dbReference>
<gene>
    <name evidence="1" type="ORF">HHI36_023308</name>
</gene>
<evidence type="ECO:0000313" key="1">
    <source>
        <dbReference type="EMBL" id="KAL3289925.1"/>
    </source>
</evidence>
<sequence>GTAELKVGRVKNNNICYSVWNSAKERTIHITGCGEGVEKIDDSHQSSTNECSSTRAIVIFTHTKVKNCCFCFPLSYEISEKRGFGKRQYQRNTTIPLNIMKLAANE</sequence>
<protein>
    <submittedName>
        <fullName evidence="1">Uncharacterized protein</fullName>
    </submittedName>
</protein>
<comment type="caution">
    <text evidence="1">The sequence shown here is derived from an EMBL/GenBank/DDBJ whole genome shotgun (WGS) entry which is preliminary data.</text>
</comment>
<reference evidence="1 2" key="1">
    <citation type="journal article" date="2021" name="BMC Biol.">
        <title>Horizontally acquired antibacterial genes associated with adaptive radiation of ladybird beetles.</title>
        <authorList>
            <person name="Li H.S."/>
            <person name="Tang X.F."/>
            <person name="Huang Y.H."/>
            <person name="Xu Z.Y."/>
            <person name="Chen M.L."/>
            <person name="Du X.Y."/>
            <person name="Qiu B.Y."/>
            <person name="Chen P.T."/>
            <person name="Zhang W."/>
            <person name="Slipinski A."/>
            <person name="Escalona H.E."/>
            <person name="Waterhouse R.M."/>
            <person name="Zwick A."/>
            <person name="Pang H."/>
        </authorList>
    </citation>
    <scope>NUCLEOTIDE SEQUENCE [LARGE SCALE GENOMIC DNA]</scope>
    <source>
        <strain evidence="1">SYSU2018</strain>
    </source>
</reference>
<feature type="non-terminal residue" evidence="1">
    <location>
        <position position="1"/>
    </location>
</feature>
<keyword evidence="2" id="KW-1185">Reference proteome</keyword>